<dbReference type="PANTHER" id="PTHR43355">
    <property type="entry name" value="FLAVIN REDUCTASE (NADPH)"/>
    <property type="match status" value="1"/>
</dbReference>
<dbReference type="InterPro" id="IPR051606">
    <property type="entry name" value="Polyketide_Oxido-like"/>
</dbReference>
<evidence type="ECO:0000313" key="2">
    <source>
        <dbReference type="EMBL" id="GAA4288231.1"/>
    </source>
</evidence>
<dbReference type="Gene3D" id="3.40.50.720">
    <property type="entry name" value="NAD(P)-binding Rossmann-like Domain"/>
    <property type="match status" value="1"/>
</dbReference>
<dbReference type="Pfam" id="PF13460">
    <property type="entry name" value="NAD_binding_10"/>
    <property type="match status" value="1"/>
</dbReference>
<protein>
    <submittedName>
        <fullName evidence="2">NAD(P)H-binding protein</fullName>
    </submittedName>
</protein>
<dbReference type="SUPFAM" id="SSF51735">
    <property type="entry name" value="NAD(P)-binding Rossmann-fold domains"/>
    <property type="match status" value="1"/>
</dbReference>
<evidence type="ECO:0000259" key="1">
    <source>
        <dbReference type="Pfam" id="PF13460"/>
    </source>
</evidence>
<name>A0ABP8EW56_9MICO</name>
<dbReference type="InterPro" id="IPR036291">
    <property type="entry name" value="NAD(P)-bd_dom_sf"/>
</dbReference>
<proteinExistence type="predicted"/>
<organism evidence="2 3">
    <name type="scientific">Georgenia daeguensis</name>
    <dbReference type="NCBI Taxonomy" id="908355"/>
    <lineage>
        <taxon>Bacteria</taxon>
        <taxon>Bacillati</taxon>
        <taxon>Actinomycetota</taxon>
        <taxon>Actinomycetes</taxon>
        <taxon>Micrococcales</taxon>
        <taxon>Bogoriellaceae</taxon>
        <taxon>Georgenia</taxon>
    </lineage>
</organism>
<sequence>MKIAVYGATGMIGREIIAEATGRGHDVSGYSRSGGDGVAVADLGDTATFQQVADAHDAVVISLSPDRTGGPHEPLLEAYDRVIAARPGTRLIPVVGAGSLEVGDGLLLDDPQVPELYRPEMLTMREVLEKFRASEGLDWTAVSPAPQIAPGERTGSYRTAADTPAGESISTQDLAVAVLDELENPQFRGRRFTAAN</sequence>
<comment type="caution">
    <text evidence="2">The sequence shown here is derived from an EMBL/GenBank/DDBJ whole genome shotgun (WGS) entry which is preliminary data.</text>
</comment>
<dbReference type="InterPro" id="IPR016040">
    <property type="entry name" value="NAD(P)-bd_dom"/>
</dbReference>
<dbReference type="RefSeq" id="WP_345041866.1">
    <property type="nucleotide sequence ID" value="NZ_BAABBA010000012.1"/>
</dbReference>
<feature type="domain" description="NAD(P)-binding" evidence="1">
    <location>
        <begin position="7"/>
        <end position="185"/>
    </location>
</feature>
<accession>A0ABP8EW56</accession>
<keyword evidence="3" id="KW-1185">Reference proteome</keyword>
<evidence type="ECO:0000313" key="3">
    <source>
        <dbReference type="Proteomes" id="UP001499841"/>
    </source>
</evidence>
<dbReference type="PANTHER" id="PTHR43355:SF2">
    <property type="entry name" value="FLAVIN REDUCTASE (NADPH)"/>
    <property type="match status" value="1"/>
</dbReference>
<dbReference type="Proteomes" id="UP001499841">
    <property type="component" value="Unassembled WGS sequence"/>
</dbReference>
<reference evidence="3" key="1">
    <citation type="journal article" date="2019" name="Int. J. Syst. Evol. Microbiol.">
        <title>The Global Catalogue of Microorganisms (GCM) 10K type strain sequencing project: providing services to taxonomists for standard genome sequencing and annotation.</title>
        <authorList>
            <consortium name="The Broad Institute Genomics Platform"/>
            <consortium name="The Broad Institute Genome Sequencing Center for Infectious Disease"/>
            <person name="Wu L."/>
            <person name="Ma J."/>
        </authorList>
    </citation>
    <scope>NUCLEOTIDE SEQUENCE [LARGE SCALE GENOMIC DNA]</scope>
    <source>
        <strain evidence="3">JCM 17459</strain>
    </source>
</reference>
<gene>
    <name evidence="2" type="ORF">GCM10022262_25910</name>
</gene>
<dbReference type="EMBL" id="BAABBA010000012">
    <property type="protein sequence ID" value="GAA4288231.1"/>
    <property type="molecule type" value="Genomic_DNA"/>
</dbReference>